<sequence>KIFEYYQYVHSSAKLAELLIDYGIYKLAFHNKRWFALCSGAVGDEMETDLVISKSEKLAVIARLKSAMGGAARKASNIIYFFPLFWCFTIPYDIYIVKLLDGGEDGMMTTAETAALRASFRQEVAFIGTSMGTSNLKIPLKNRTDTTILPLRMCCIVVEYLSRGTLKKFLYANRKKKLAFQIELSAIINDCTLNLKIADFGVAHAKARNPQDMTRKTGTLGYMEPEVLDGKPYNRKCDVYSFGICLWEIYFCHVPYMNLSFVEAKNSRCCSSSLSNIMKKCWNANLEKRSEMNKVVELLEAIDTSKGGGMILEGQGAGCFYLALT</sequence>
<protein>
    <recommendedName>
        <fullName evidence="1">Protein kinase domain-containing protein</fullName>
    </recommendedName>
</protein>
<evidence type="ECO:0000313" key="2">
    <source>
        <dbReference type="EMBL" id="CAH2056949.1"/>
    </source>
</evidence>
<dbReference type="InterPro" id="IPR051681">
    <property type="entry name" value="Ser/Thr_Kinases-Pseudokinases"/>
</dbReference>
<dbReference type="Gene3D" id="1.10.510.10">
    <property type="entry name" value="Transferase(Phosphotransferase) domain 1"/>
    <property type="match status" value="1"/>
</dbReference>
<keyword evidence="3" id="KW-1185">Reference proteome</keyword>
<dbReference type="Pfam" id="PF07714">
    <property type="entry name" value="PK_Tyr_Ser-Thr"/>
    <property type="match status" value="1"/>
</dbReference>
<dbReference type="PROSITE" id="PS50011">
    <property type="entry name" value="PROTEIN_KINASE_DOM"/>
    <property type="match status" value="1"/>
</dbReference>
<dbReference type="GO" id="GO:0005524">
    <property type="term" value="F:ATP binding"/>
    <property type="evidence" value="ECO:0007669"/>
    <property type="project" value="InterPro"/>
</dbReference>
<dbReference type="PANTHER" id="PTHR44329">
    <property type="entry name" value="SERINE/THREONINE-PROTEIN KINASE TNNI3K-RELATED"/>
    <property type="match status" value="1"/>
</dbReference>
<gene>
    <name evidence="2" type="ORF">TAV2_LOCUS12072</name>
</gene>
<feature type="non-terminal residue" evidence="2">
    <location>
        <position position="325"/>
    </location>
</feature>
<dbReference type="EMBL" id="CAJVSB020000618">
    <property type="protein sequence ID" value="CAH2056949.1"/>
    <property type="molecule type" value="Genomic_DNA"/>
</dbReference>
<accession>A0AAU9S0J2</accession>
<dbReference type="InterPro" id="IPR000719">
    <property type="entry name" value="Prot_kinase_dom"/>
</dbReference>
<dbReference type="GO" id="GO:0005886">
    <property type="term" value="C:plasma membrane"/>
    <property type="evidence" value="ECO:0007669"/>
    <property type="project" value="TreeGrafter"/>
</dbReference>
<feature type="domain" description="Protein kinase" evidence="1">
    <location>
        <begin position="1"/>
        <end position="302"/>
    </location>
</feature>
<dbReference type="InterPro" id="IPR011009">
    <property type="entry name" value="Kinase-like_dom_sf"/>
</dbReference>
<evidence type="ECO:0000313" key="3">
    <source>
        <dbReference type="Proteomes" id="UP000836841"/>
    </source>
</evidence>
<dbReference type="InterPro" id="IPR001245">
    <property type="entry name" value="Ser-Thr/Tyr_kinase_cat_dom"/>
</dbReference>
<comment type="caution">
    <text evidence="2">The sequence shown here is derived from an EMBL/GenBank/DDBJ whole genome shotgun (WGS) entry which is preliminary data.</text>
</comment>
<dbReference type="AlphaFoldDB" id="A0AAU9S0J2"/>
<reference evidence="2 3" key="1">
    <citation type="submission" date="2022-03" db="EMBL/GenBank/DDBJ databases">
        <authorList>
            <person name="Nunn A."/>
            <person name="Chopra R."/>
            <person name="Nunn A."/>
            <person name="Contreras Garrido A."/>
        </authorList>
    </citation>
    <scope>NUCLEOTIDE SEQUENCE [LARGE SCALE GENOMIC DNA]</scope>
</reference>
<dbReference type="GO" id="GO:0004674">
    <property type="term" value="F:protein serine/threonine kinase activity"/>
    <property type="evidence" value="ECO:0007669"/>
    <property type="project" value="TreeGrafter"/>
</dbReference>
<dbReference type="SUPFAM" id="SSF56112">
    <property type="entry name" value="Protein kinase-like (PK-like)"/>
    <property type="match status" value="1"/>
</dbReference>
<proteinExistence type="predicted"/>
<evidence type="ECO:0000259" key="1">
    <source>
        <dbReference type="PROSITE" id="PS50011"/>
    </source>
</evidence>
<dbReference type="PANTHER" id="PTHR44329:SF271">
    <property type="entry name" value="ATMRK1"/>
    <property type="match status" value="1"/>
</dbReference>
<name>A0AAU9S0J2_THLAR</name>
<dbReference type="Proteomes" id="UP000836841">
    <property type="component" value="Unassembled WGS sequence"/>
</dbReference>
<feature type="non-terminal residue" evidence="2">
    <location>
        <position position="1"/>
    </location>
</feature>
<organism evidence="2 3">
    <name type="scientific">Thlaspi arvense</name>
    <name type="common">Field penny-cress</name>
    <dbReference type="NCBI Taxonomy" id="13288"/>
    <lineage>
        <taxon>Eukaryota</taxon>
        <taxon>Viridiplantae</taxon>
        <taxon>Streptophyta</taxon>
        <taxon>Embryophyta</taxon>
        <taxon>Tracheophyta</taxon>
        <taxon>Spermatophyta</taxon>
        <taxon>Magnoliopsida</taxon>
        <taxon>eudicotyledons</taxon>
        <taxon>Gunneridae</taxon>
        <taxon>Pentapetalae</taxon>
        <taxon>rosids</taxon>
        <taxon>malvids</taxon>
        <taxon>Brassicales</taxon>
        <taxon>Brassicaceae</taxon>
        <taxon>Thlaspideae</taxon>
        <taxon>Thlaspi</taxon>
    </lineage>
</organism>